<evidence type="ECO:0000259" key="4">
    <source>
        <dbReference type="PROSITE" id="PS50943"/>
    </source>
</evidence>
<accession>A0A1T4R7U3</accession>
<dbReference type="PANTHER" id="PTHR36511:SF3">
    <property type="entry name" value="ANTITOXIN HIGA-2"/>
    <property type="match status" value="1"/>
</dbReference>
<protein>
    <submittedName>
        <fullName evidence="5">Putative transcriptional regulator</fullName>
    </submittedName>
</protein>
<evidence type="ECO:0000313" key="5">
    <source>
        <dbReference type="EMBL" id="SKA12009.1"/>
    </source>
</evidence>
<dbReference type="SUPFAM" id="SSF47413">
    <property type="entry name" value="lambda repressor-like DNA-binding domains"/>
    <property type="match status" value="1"/>
</dbReference>
<keyword evidence="6" id="KW-1185">Reference proteome</keyword>
<keyword evidence="3" id="KW-0804">Transcription</keyword>
<dbReference type="Proteomes" id="UP000190061">
    <property type="component" value="Unassembled WGS sequence"/>
</dbReference>
<dbReference type="Pfam" id="PF13560">
    <property type="entry name" value="HTH_31"/>
    <property type="match status" value="1"/>
</dbReference>
<dbReference type="AlphaFoldDB" id="A0A1T4R7U3"/>
<dbReference type="PROSITE" id="PS50943">
    <property type="entry name" value="HTH_CROC1"/>
    <property type="match status" value="1"/>
</dbReference>
<proteinExistence type="predicted"/>
<feature type="domain" description="HTH cro/C1-type" evidence="4">
    <location>
        <begin position="51"/>
        <end position="94"/>
    </location>
</feature>
<dbReference type="Gene3D" id="1.10.260.40">
    <property type="entry name" value="lambda repressor-like DNA-binding domains"/>
    <property type="match status" value="1"/>
</dbReference>
<evidence type="ECO:0000256" key="3">
    <source>
        <dbReference type="ARBA" id="ARBA00023163"/>
    </source>
</evidence>
<evidence type="ECO:0000256" key="2">
    <source>
        <dbReference type="ARBA" id="ARBA00023125"/>
    </source>
</evidence>
<gene>
    <name evidence="5" type="ORF">SAMN02745674_02022</name>
</gene>
<organism evidence="5 6">
    <name type="scientific">Lysobacter spongiicola DSM 21749</name>
    <dbReference type="NCBI Taxonomy" id="1122188"/>
    <lineage>
        <taxon>Bacteria</taxon>
        <taxon>Pseudomonadati</taxon>
        <taxon>Pseudomonadota</taxon>
        <taxon>Gammaproteobacteria</taxon>
        <taxon>Lysobacterales</taxon>
        <taxon>Lysobacteraceae</taxon>
        <taxon>Novilysobacter</taxon>
    </lineage>
</organism>
<dbReference type="EMBL" id="FUXP01000007">
    <property type="protein sequence ID" value="SKA12009.1"/>
    <property type="molecule type" value="Genomic_DNA"/>
</dbReference>
<dbReference type="CDD" id="cd00093">
    <property type="entry name" value="HTH_XRE"/>
    <property type="match status" value="1"/>
</dbReference>
<dbReference type="STRING" id="1122188.SAMN02745674_02022"/>
<dbReference type="PANTHER" id="PTHR36511">
    <property type="entry name" value="MERR FAMILY BACTERIAL REGULATORY PROTEIN"/>
    <property type="match status" value="1"/>
</dbReference>
<evidence type="ECO:0000313" key="6">
    <source>
        <dbReference type="Proteomes" id="UP000190061"/>
    </source>
</evidence>
<sequence>MTKARTTSRILDEVHETAQDFHAAAFIDARRMREFDALCLAPVADWPAERIRELRSRHRLSQVVFAGVLNTSASTVRQWEIGAKRPSGPSLKLLDLIDRKGLEVLL</sequence>
<dbReference type="SMART" id="SM00530">
    <property type="entry name" value="HTH_XRE"/>
    <property type="match status" value="1"/>
</dbReference>
<dbReference type="InterPro" id="IPR001387">
    <property type="entry name" value="Cro/C1-type_HTH"/>
</dbReference>
<evidence type="ECO:0000256" key="1">
    <source>
        <dbReference type="ARBA" id="ARBA00023015"/>
    </source>
</evidence>
<keyword evidence="2" id="KW-0238">DNA-binding</keyword>
<keyword evidence="1" id="KW-0805">Transcription regulation</keyword>
<dbReference type="InterPro" id="IPR010982">
    <property type="entry name" value="Lambda_DNA-bd_dom_sf"/>
</dbReference>
<name>A0A1T4R7U3_9GAMM</name>
<dbReference type="RefSeq" id="WP_078758589.1">
    <property type="nucleotide sequence ID" value="NZ_FUXP01000007.1"/>
</dbReference>
<reference evidence="5 6" key="1">
    <citation type="submission" date="2017-02" db="EMBL/GenBank/DDBJ databases">
        <authorList>
            <person name="Peterson S.W."/>
        </authorList>
    </citation>
    <scope>NUCLEOTIDE SEQUENCE [LARGE SCALE GENOMIC DNA]</scope>
    <source>
        <strain evidence="5 6">DSM 21749</strain>
    </source>
</reference>
<dbReference type="InterPro" id="IPR052359">
    <property type="entry name" value="HTH-type_reg/antitoxin"/>
</dbReference>
<dbReference type="OrthoDB" id="9799384at2"/>
<dbReference type="GO" id="GO:0003677">
    <property type="term" value="F:DNA binding"/>
    <property type="evidence" value="ECO:0007669"/>
    <property type="project" value="UniProtKB-KW"/>
</dbReference>